<keyword evidence="2" id="KW-1185">Reference proteome</keyword>
<name>A0ABN9R2R9_9DINO</name>
<dbReference type="Proteomes" id="UP001189429">
    <property type="component" value="Unassembled WGS sequence"/>
</dbReference>
<evidence type="ECO:0000313" key="2">
    <source>
        <dbReference type="Proteomes" id="UP001189429"/>
    </source>
</evidence>
<reference evidence="1" key="1">
    <citation type="submission" date="2023-10" db="EMBL/GenBank/DDBJ databases">
        <authorList>
            <person name="Chen Y."/>
            <person name="Shah S."/>
            <person name="Dougan E. K."/>
            <person name="Thang M."/>
            <person name="Chan C."/>
        </authorList>
    </citation>
    <scope>NUCLEOTIDE SEQUENCE [LARGE SCALE GENOMIC DNA]</scope>
</reference>
<evidence type="ECO:0000313" key="1">
    <source>
        <dbReference type="EMBL" id="CAK0810456.1"/>
    </source>
</evidence>
<organism evidence="1 2">
    <name type="scientific">Prorocentrum cordatum</name>
    <dbReference type="NCBI Taxonomy" id="2364126"/>
    <lineage>
        <taxon>Eukaryota</taxon>
        <taxon>Sar</taxon>
        <taxon>Alveolata</taxon>
        <taxon>Dinophyceae</taxon>
        <taxon>Prorocentrales</taxon>
        <taxon>Prorocentraceae</taxon>
        <taxon>Prorocentrum</taxon>
    </lineage>
</organism>
<evidence type="ECO:0008006" key="3">
    <source>
        <dbReference type="Google" id="ProtNLM"/>
    </source>
</evidence>
<comment type="caution">
    <text evidence="1">The sequence shown here is derived from an EMBL/GenBank/DDBJ whole genome shotgun (WGS) entry which is preliminary data.</text>
</comment>
<proteinExistence type="predicted"/>
<accession>A0ABN9R2R9</accession>
<dbReference type="EMBL" id="CAUYUJ010004664">
    <property type="protein sequence ID" value="CAK0810456.1"/>
    <property type="molecule type" value="Genomic_DNA"/>
</dbReference>
<sequence length="78" mass="8483">GSRGPDAFVSPFWVVAKSDSEPNMELRKETVTVGTGVNKVQVGVPQMHNTCALSAGDFLVVKPWPRLQPRPAKKLRPA</sequence>
<gene>
    <name evidence="1" type="ORF">PCOR1329_LOCUS15418</name>
</gene>
<protein>
    <recommendedName>
        <fullName evidence="3">RNA-directed RNA polymerase</fullName>
    </recommendedName>
</protein>
<feature type="non-terminal residue" evidence="1">
    <location>
        <position position="1"/>
    </location>
</feature>